<keyword evidence="4" id="KW-1185">Reference proteome</keyword>
<dbReference type="PANTHER" id="PTHR31876">
    <property type="entry name" value="COV-LIKE PROTEIN 1"/>
    <property type="match status" value="1"/>
</dbReference>
<dbReference type="Proteomes" id="UP000315003">
    <property type="component" value="Chromosome"/>
</dbReference>
<dbReference type="Pfam" id="PF04367">
    <property type="entry name" value="DUF502"/>
    <property type="match status" value="1"/>
</dbReference>
<keyword evidence="2" id="KW-0812">Transmembrane</keyword>
<feature type="region of interest" description="Disordered" evidence="1">
    <location>
        <begin position="291"/>
        <end position="324"/>
    </location>
</feature>
<dbReference type="RefSeq" id="WP_145270056.1">
    <property type="nucleotide sequence ID" value="NZ_CP036272.1"/>
</dbReference>
<sequence>MNAQSSPANPLTVRGLLLRGLAVILPLLLTIVVILWAWATVETYLLRPVESTTRWITLAYYEWNEGILDSVPEDSLSEGNGRFNYEGVTYTMGPGGKYLPLQVVEVVDSRPEYFGPDAPELDSAKNYWRRYVMMEVMPRSRVLPVFLIVFLTILYFLGRLFTFGIGRWFLRGFDAAILRIPVISKVYGSVKQVTDFAFSERQIEFNNVVAVQYPSKGLWSIGFVTGSSMRQLADLNDGEQMISVLMPTSPAPMTGFTISIKRKDTYDIDISVDEAIQFVVSCGVVVPTHQRVEGGEESGSDPSRGRGKLVGDQVVLTETAQSSD</sequence>
<keyword evidence="2" id="KW-1133">Transmembrane helix</keyword>
<dbReference type="OrthoDB" id="9780267at2"/>
<dbReference type="PANTHER" id="PTHR31876:SF26">
    <property type="entry name" value="PROTEIN LIKE COV 2"/>
    <property type="match status" value="1"/>
</dbReference>
<evidence type="ECO:0000256" key="1">
    <source>
        <dbReference type="SAM" id="MobiDB-lite"/>
    </source>
</evidence>
<evidence type="ECO:0000313" key="3">
    <source>
        <dbReference type="EMBL" id="QDT58715.1"/>
    </source>
</evidence>
<evidence type="ECO:0008006" key="5">
    <source>
        <dbReference type="Google" id="ProtNLM"/>
    </source>
</evidence>
<gene>
    <name evidence="3" type="ORF">SV7mr_12130</name>
</gene>
<evidence type="ECO:0000313" key="4">
    <source>
        <dbReference type="Proteomes" id="UP000315003"/>
    </source>
</evidence>
<keyword evidence="2" id="KW-0472">Membrane</keyword>
<protein>
    <recommendedName>
        <fullName evidence="5">DUF502 domain-containing protein</fullName>
    </recommendedName>
</protein>
<organism evidence="3 4">
    <name type="scientific">Stieleria bergensis</name>
    <dbReference type="NCBI Taxonomy" id="2528025"/>
    <lineage>
        <taxon>Bacteria</taxon>
        <taxon>Pseudomonadati</taxon>
        <taxon>Planctomycetota</taxon>
        <taxon>Planctomycetia</taxon>
        <taxon>Pirellulales</taxon>
        <taxon>Pirellulaceae</taxon>
        <taxon>Stieleria</taxon>
    </lineage>
</organism>
<dbReference type="AlphaFoldDB" id="A0A517SRG3"/>
<proteinExistence type="predicted"/>
<feature type="transmembrane region" description="Helical" evidence="2">
    <location>
        <begin position="142"/>
        <end position="161"/>
    </location>
</feature>
<dbReference type="EMBL" id="CP036272">
    <property type="protein sequence ID" value="QDT58715.1"/>
    <property type="molecule type" value="Genomic_DNA"/>
</dbReference>
<accession>A0A517SRG3</accession>
<evidence type="ECO:0000256" key="2">
    <source>
        <dbReference type="SAM" id="Phobius"/>
    </source>
</evidence>
<name>A0A517SRG3_9BACT</name>
<reference evidence="3 4" key="1">
    <citation type="submission" date="2019-02" db="EMBL/GenBank/DDBJ databases">
        <title>Deep-cultivation of Planctomycetes and their phenomic and genomic characterization uncovers novel biology.</title>
        <authorList>
            <person name="Wiegand S."/>
            <person name="Jogler M."/>
            <person name="Boedeker C."/>
            <person name="Pinto D."/>
            <person name="Vollmers J."/>
            <person name="Rivas-Marin E."/>
            <person name="Kohn T."/>
            <person name="Peeters S.H."/>
            <person name="Heuer A."/>
            <person name="Rast P."/>
            <person name="Oberbeckmann S."/>
            <person name="Bunk B."/>
            <person name="Jeske O."/>
            <person name="Meyerdierks A."/>
            <person name="Storesund J.E."/>
            <person name="Kallscheuer N."/>
            <person name="Luecker S."/>
            <person name="Lage O.M."/>
            <person name="Pohl T."/>
            <person name="Merkel B.J."/>
            <person name="Hornburger P."/>
            <person name="Mueller R.-W."/>
            <person name="Bruemmer F."/>
            <person name="Labrenz M."/>
            <person name="Spormann A.M."/>
            <person name="Op den Camp H."/>
            <person name="Overmann J."/>
            <person name="Amann R."/>
            <person name="Jetten M.S.M."/>
            <person name="Mascher T."/>
            <person name="Medema M.H."/>
            <person name="Devos D.P."/>
            <person name="Kaster A.-K."/>
            <person name="Ovreas L."/>
            <person name="Rohde M."/>
            <person name="Galperin M.Y."/>
            <person name="Jogler C."/>
        </authorList>
    </citation>
    <scope>NUCLEOTIDE SEQUENCE [LARGE SCALE GENOMIC DNA]</scope>
    <source>
        <strain evidence="3 4">SV_7m_r</strain>
    </source>
</reference>
<feature type="transmembrane region" description="Helical" evidence="2">
    <location>
        <begin position="16"/>
        <end position="39"/>
    </location>
</feature>
<dbReference type="InterPro" id="IPR007462">
    <property type="entry name" value="COV1-like"/>
</dbReference>